<organism evidence="5 6">
    <name type="scientific">Mugilogobius chulae</name>
    <name type="common">yellowstripe goby</name>
    <dbReference type="NCBI Taxonomy" id="88201"/>
    <lineage>
        <taxon>Eukaryota</taxon>
        <taxon>Metazoa</taxon>
        <taxon>Chordata</taxon>
        <taxon>Craniata</taxon>
        <taxon>Vertebrata</taxon>
        <taxon>Euteleostomi</taxon>
        <taxon>Actinopterygii</taxon>
        <taxon>Neopterygii</taxon>
        <taxon>Teleostei</taxon>
        <taxon>Neoteleostei</taxon>
        <taxon>Acanthomorphata</taxon>
        <taxon>Gobiaria</taxon>
        <taxon>Gobiiformes</taxon>
        <taxon>Gobioidei</taxon>
        <taxon>Gobiidae</taxon>
        <taxon>Gobionellinae</taxon>
        <taxon>Mugilogobius</taxon>
    </lineage>
</organism>
<dbReference type="PANTHER" id="PTHR11783">
    <property type="entry name" value="SULFOTRANSFERASE SULT"/>
    <property type="match status" value="1"/>
</dbReference>
<dbReference type="Pfam" id="PF00685">
    <property type="entry name" value="Sulfotransfer_1"/>
    <property type="match status" value="1"/>
</dbReference>
<feature type="domain" description="Sulfotransferase" evidence="4">
    <location>
        <begin position="2"/>
        <end position="126"/>
    </location>
</feature>
<dbReference type="EMBL" id="JBBPFD010000016">
    <property type="protein sequence ID" value="KAK7893381.1"/>
    <property type="molecule type" value="Genomic_DNA"/>
</dbReference>
<name>A0AAW0NJJ8_9GOBI</name>
<evidence type="ECO:0000256" key="2">
    <source>
        <dbReference type="ARBA" id="ARBA00022679"/>
    </source>
</evidence>
<sequence>MNEYLHQFLQGEVGFSSWFDHVKSWLNVEDKSRILYLTYEDMLQDLPQAVRRTAEFLDKPLEDEAIDRITDRCSFKNMKKHNTYKDKAFDHALFYRKGIAGDWKNHLSEEEAQLFDAVFKEKMKDVKFKFTWD</sequence>
<comment type="similarity">
    <text evidence="1 3">Belongs to the sulfotransferase 1 family.</text>
</comment>
<dbReference type="Gene3D" id="3.40.50.300">
    <property type="entry name" value="P-loop containing nucleotide triphosphate hydrolases"/>
    <property type="match status" value="1"/>
</dbReference>
<keyword evidence="2 3" id="KW-0808">Transferase</keyword>
<dbReference type="Proteomes" id="UP001460270">
    <property type="component" value="Unassembled WGS sequence"/>
</dbReference>
<evidence type="ECO:0000256" key="3">
    <source>
        <dbReference type="RuleBase" id="RU361155"/>
    </source>
</evidence>
<accession>A0AAW0NJJ8</accession>
<protein>
    <recommendedName>
        <fullName evidence="3">Sulfotransferase</fullName>
        <ecNumber evidence="3">2.8.2.-</ecNumber>
    </recommendedName>
</protein>
<gene>
    <name evidence="5" type="ORF">WMY93_022533</name>
</gene>
<proteinExistence type="inferred from homology"/>
<evidence type="ECO:0000256" key="1">
    <source>
        <dbReference type="ARBA" id="ARBA00005771"/>
    </source>
</evidence>
<evidence type="ECO:0000313" key="5">
    <source>
        <dbReference type="EMBL" id="KAK7893381.1"/>
    </source>
</evidence>
<reference evidence="6" key="1">
    <citation type="submission" date="2024-04" db="EMBL/GenBank/DDBJ databases">
        <title>Salinicola lusitanus LLJ914,a marine bacterium isolated from the Okinawa Trough.</title>
        <authorList>
            <person name="Li J."/>
        </authorList>
    </citation>
    <scope>NUCLEOTIDE SEQUENCE [LARGE SCALE GENOMIC DNA]</scope>
</reference>
<dbReference type="GO" id="GO:0008146">
    <property type="term" value="F:sulfotransferase activity"/>
    <property type="evidence" value="ECO:0007669"/>
    <property type="project" value="InterPro"/>
</dbReference>
<comment type="caution">
    <text evidence="5">The sequence shown here is derived from an EMBL/GenBank/DDBJ whole genome shotgun (WGS) entry which is preliminary data.</text>
</comment>
<evidence type="ECO:0000313" key="6">
    <source>
        <dbReference type="Proteomes" id="UP001460270"/>
    </source>
</evidence>
<dbReference type="SUPFAM" id="SSF52540">
    <property type="entry name" value="P-loop containing nucleoside triphosphate hydrolases"/>
    <property type="match status" value="1"/>
</dbReference>
<keyword evidence="6" id="KW-1185">Reference proteome</keyword>
<dbReference type="InterPro" id="IPR027417">
    <property type="entry name" value="P-loop_NTPase"/>
</dbReference>
<dbReference type="EC" id="2.8.2.-" evidence="3"/>
<evidence type="ECO:0000259" key="4">
    <source>
        <dbReference type="Pfam" id="PF00685"/>
    </source>
</evidence>
<dbReference type="AlphaFoldDB" id="A0AAW0NJJ8"/>
<dbReference type="InterPro" id="IPR000863">
    <property type="entry name" value="Sulfotransferase_dom"/>
</dbReference>